<evidence type="ECO:0000256" key="1">
    <source>
        <dbReference type="SAM" id="MobiDB-lite"/>
    </source>
</evidence>
<feature type="region of interest" description="Disordered" evidence="1">
    <location>
        <begin position="190"/>
        <end position="232"/>
    </location>
</feature>
<gene>
    <name evidence="2" type="ORF">K505DRAFT_369494</name>
</gene>
<protein>
    <submittedName>
        <fullName evidence="2">Uncharacterized protein</fullName>
    </submittedName>
</protein>
<feature type="compositionally biased region" description="Pro residues" evidence="1">
    <location>
        <begin position="212"/>
        <end position="221"/>
    </location>
</feature>
<proteinExistence type="predicted"/>
<dbReference type="EMBL" id="MU003306">
    <property type="protein sequence ID" value="KAF2785415.1"/>
    <property type="molecule type" value="Genomic_DNA"/>
</dbReference>
<accession>A0A6A6WMY8</accession>
<dbReference type="AlphaFoldDB" id="A0A6A6WMY8"/>
<evidence type="ECO:0000313" key="2">
    <source>
        <dbReference type="EMBL" id="KAF2785415.1"/>
    </source>
</evidence>
<reference evidence="2" key="1">
    <citation type="journal article" date="2020" name="Stud. Mycol.">
        <title>101 Dothideomycetes genomes: a test case for predicting lifestyles and emergence of pathogens.</title>
        <authorList>
            <person name="Haridas S."/>
            <person name="Albert R."/>
            <person name="Binder M."/>
            <person name="Bloem J."/>
            <person name="Labutti K."/>
            <person name="Salamov A."/>
            <person name="Andreopoulos B."/>
            <person name="Baker S."/>
            <person name="Barry K."/>
            <person name="Bills G."/>
            <person name="Bluhm B."/>
            <person name="Cannon C."/>
            <person name="Castanera R."/>
            <person name="Culley D."/>
            <person name="Daum C."/>
            <person name="Ezra D."/>
            <person name="Gonzalez J."/>
            <person name="Henrissat B."/>
            <person name="Kuo A."/>
            <person name="Liang C."/>
            <person name="Lipzen A."/>
            <person name="Lutzoni F."/>
            <person name="Magnuson J."/>
            <person name="Mondo S."/>
            <person name="Nolan M."/>
            <person name="Ohm R."/>
            <person name="Pangilinan J."/>
            <person name="Park H.-J."/>
            <person name="Ramirez L."/>
            <person name="Alfaro M."/>
            <person name="Sun H."/>
            <person name="Tritt A."/>
            <person name="Yoshinaga Y."/>
            <person name="Zwiers L.-H."/>
            <person name="Turgeon B."/>
            <person name="Goodwin S."/>
            <person name="Spatafora J."/>
            <person name="Crous P."/>
            <person name="Grigoriev I."/>
        </authorList>
    </citation>
    <scope>NUCLEOTIDE SEQUENCE</scope>
    <source>
        <strain evidence="2">CBS 109.77</strain>
    </source>
</reference>
<organism evidence="2 3">
    <name type="scientific">Melanomma pulvis-pyrius CBS 109.77</name>
    <dbReference type="NCBI Taxonomy" id="1314802"/>
    <lineage>
        <taxon>Eukaryota</taxon>
        <taxon>Fungi</taxon>
        <taxon>Dikarya</taxon>
        <taxon>Ascomycota</taxon>
        <taxon>Pezizomycotina</taxon>
        <taxon>Dothideomycetes</taxon>
        <taxon>Pleosporomycetidae</taxon>
        <taxon>Pleosporales</taxon>
        <taxon>Melanommataceae</taxon>
        <taxon>Melanomma</taxon>
    </lineage>
</organism>
<keyword evidence="3" id="KW-1185">Reference proteome</keyword>
<name>A0A6A6WMY8_9PLEO</name>
<sequence length="245" mass="25944">MTTAIGYPPSSRCWCRCQCCWMREQQRLHTFLCCHSLCCPPPGGSARQQGPLDTPPSKSTGAGASAGRTIEYFELSPPQPPLPSAALRRLGDPSYLLASAVKCASVQPPAIGALNAPGLLGHHLSARRSLAAALLELGVTPQLAGEQPPRNLLLLLRLSSIPPATTRQPGVTPQLAQTTHLADLNATLCSRGSNSRQPGVTLQLAEGERTPSPSPPPPLSLPPQRGNWPKRHTLPTLTQHSLAAL</sequence>
<dbReference type="Proteomes" id="UP000799757">
    <property type="component" value="Unassembled WGS sequence"/>
</dbReference>
<feature type="compositionally biased region" description="Polar residues" evidence="1">
    <location>
        <begin position="190"/>
        <end position="200"/>
    </location>
</feature>
<evidence type="ECO:0000313" key="3">
    <source>
        <dbReference type="Proteomes" id="UP000799757"/>
    </source>
</evidence>